<gene>
    <name evidence="2" type="ORF">MYCFIDRAFT_209454</name>
</gene>
<dbReference type="HOGENOM" id="CLU_1147610_0_0_1"/>
<feature type="signal peptide" evidence="1">
    <location>
        <begin position="1"/>
        <end position="17"/>
    </location>
</feature>
<reference evidence="2 3" key="1">
    <citation type="journal article" date="2012" name="PLoS Pathog.">
        <title>Diverse lifestyles and strategies of plant pathogenesis encoded in the genomes of eighteen Dothideomycetes fungi.</title>
        <authorList>
            <person name="Ohm R.A."/>
            <person name="Feau N."/>
            <person name="Henrissat B."/>
            <person name="Schoch C.L."/>
            <person name="Horwitz B.A."/>
            <person name="Barry K.W."/>
            <person name="Condon B.J."/>
            <person name="Copeland A.C."/>
            <person name="Dhillon B."/>
            <person name="Glaser F."/>
            <person name="Hesse C.N."/>
            <person name="Kosti I."/>
            <person name="LaButti K."/>
            <person name="Lindquist E.A."/>
            <person name="Lucas S."/>
            <person name="Salamov A.A."/>
            <person name="Bradshaw R.E."/>
            <person name="Ciuffetti L."/>
            <person name="Hamelin R.C."/>
            <person name="Kema G.H.J."/>
            <person name="Lawrence C."/>
            <person name="Scott J.A."/>
            <person name="Spatafora J.W."/>
            <person name="Turgeon B.G."/>
            <person name="de Wit P.J.G.M."/>
            <person name="Zhong S."/>
            <person name="Goodwin S.B."/>
            <person name="Grigoriev I.V."/>
        </authorList>
    </citation>
    <scope>NUCLEOTIDE SEQUENCE [LARGE SCALE GENOMIC DNA]</scope>
    <source>
        <strain evidence="2 3">CIRAD86</strain>
    </source>
</reference>
<keyword evidence="1" id="KW-0732">Signal</keyword>
<protein>
    <submittedName>
        <fullName evidence="2">Uncharacterized protein</fullName>
    </submittedName>
</protein>
<dbReference type="VEuPathDB" id="FungiDB:MYCFIDRAFT_209454"/>
<dbReference type="GeneID" id="19336796"/>
<dbReference type="AlphaFoldDB" id="N1Q5N7"/>
<keyword evidence="3" id="KW-1185">Reference proteome</keyword>
<evidence type="ECO:0000313" key="2">
    <source>
        <dbReference type="EMBL" id="EME87224.1"/>
    </source>
</evidence>
<evidence type="ECO:0000313" key="3">
    <source>
        <dbReference type="Proteomes" id="UP000016932"/>
    </source>
</evidence>
<organism evidence="2 3">
    <name type="scientific">Pseudocercospora fijiensis (strain CIRAD86)</name>
    <name type="common">Black leaf streak disease fungus</name>
    <name type="synonym">Mycosphaerella fijiensis</name>
    <dbReference type="NCBI Taxonomy" id="383855"/>
    <lineage>
        <taxon>Eukaryota</taxon>
        <taxon>Fungi</taxon>
        <taxon>Dikarya</taxon>
        <taxon>Ascomycota</taxon>
        <taxon>Pezizomycotina</taxon>
        <taxon>Dothideomycetes</taxon>
        <taxon>Dothideomycetidae</taxon>
        <taxon>Mycosphaerellales</taxon>
        <taxon>Mycosphaerellaceae</taxon>
        <taxon>Pseudocercospora</taxon>
    </lineage>
</organism>
<feature type="chain" id="PRO_5004110457" evidence="1">
    <location>
        <begin position="18"/>
        <end position="242"/>
    </location>
</feature>
<proteinExistence type="predicted"/>
<dbReference type="EMBL" id="KB446555">
    <property type="protein sequence ID" value="EME87224.1"/>
    <property type="molecule type" value="Genomic_DNA"/>
</dbReference>
<accession>N1Q5N7</accession>
<sequence>MCVTHCSFAILLTTCNTLFDNAALFPGSTRKYQACNTCSHLAAPGLAWPEQLIHNIMQASFTPCSDPGAFWLGLSMLSSAAGPFTFQSTCLALCCTTPTGEKASSLTPTFYYDSSCREHHLNSPAYNHPRRHYNVVTLFDTLFPFGAAGRRKCTTTGLNKQHITGLLEYQVGAHLSAGQTLVNVILGWSTVVLHGWHGGAQFFGLDASMMWRGMEVIYPMAAADECAPQLCFDSDGPKTVVK</sequence>
<evidence type="ECO:0000256" key="1">
    <source>
        <dbReference type="SAM" id="SignalP"/>
    </source>
</evidence>
<dbReference type="Proteomes" id="UP000016932">
    <property type="component" value="Unassembled WGS sequence"/>
</dbReference>
<name>N1Q5N7_PSEFD</name>
<dbReference type="KEGG" id="pfj:MYCFIDRAFT_209454"/>
<dbReference type="RefSeq" id="XP_007920748.1">
    <property type="nucleotide sequence ID" value="XM_007922557.1"/>
</dbReference>